<keyword evidence="3" id="KW-1185">Reference proteome</keyword>
<organism evidence="2 3">
    <name type="scientific">Flavobacterium cupriresistens</name>
    <dbReference type="NCBI Taxonomy" id="2893885"/>
    <lineage>
        <taxon>Bacteria</taxon>
        <taxon>Pseudomonadati</taxon>
        <taxon>Bacteroidota</taxon>
        <taxon>Flavobacteriia</taxon>
        <taxon>Flavobacteriales</taxon>
        <taxon>Flavobacteriaceae</taxon>
        <taxon>Flavobacterium</taxon>
    </lineage>
</organism>
<reference evidence="2 3" key="1">
    <citation type="submission" date="2023-11" db="EMBL/GenBank/DDBJ databases">
        <title>Unpublished Manusciprt.</title>
        <authorList>
            <person name="Saticioglu I.B."/>
            <person name="Ay H."/>
            <person name="Ajmi N."/>
            <person name="Altun S."/>
            <person name="Duman M."/>
        </authorList>
    </citation>
    <scope>NUCLEOTIDE SEQUENCE [LARGE SCALE GENOMIC DNA]</scope>
    <source>
        <strain evidence="2 3">Fl-318</strain>
    </source>
</reference>
<keyword evidence="1" id="KW-0732">Signal</keyword>
<accession>A0ABU4RCK5</accession>
<feature type="chain" id="PRO_5045096861" description="DUF4382 domain-containing protein" evidence="1">
    <location>
        <begin position="27"/>
        <end position="165"/>
    </location>
</feature>
<name>A0ABU4RCK5_9FLAO</name>
<sequence length="165" mass="18096">MMKNLKKIVFFAIAVFAFVLSSSCSSDDAPKENPDEIQTKGEFIKFKYKGTSYSFEPGVSSSLNLLIKGSQGIDNTYKSIGLWMPLIVTKGSHPIVLDLSKLETTYQVDFAFMPEFSNVNATSGTMNITLVNSERIEGTFNFSATKNGAAVEVTEGSFSVKALRF</sequence>
<dbReference type="RefSeq" id="WP_230003895.1">
    <property type="nucleotide sequence ID" value="NZ_CP087134.1"/>
</dbReference>
<proteinExistence type="predicted"/>
<evidence type="ECO:0000313" key="2">
    <source>
        <dbReference type="EMBL" id="MDX6190317.1"/>
    </source>
</evidence>
<feature type="signal peptide" evidence="1">
    <location>
        <begin position="1"/>
        <end position="26"/>
    </location>
</feature>
<dbReference type="EMBL" id="JAWXVI010000007">
    <property type="protein sequence ID" value="MDX6190317.1"/>
    <property type="molecule type" value="Genomic_DNA"/>
</dbReference>
<dbReference type="Proteomes" id="UP001273350">
    <property type="component" value="Unassembled WGS sequence"/>
</dbReference>
<gene>
    <name evidence="2" type="ORF">SGQ83_13230</name>
</gene>
<protein>
    <recommendedName>
        <fullName evidence="4">DUF4382 domain-containing protein</fullName>
    </recommendedName>
</protein>
<comment type="caution">
    <text evidence="2">The sequence shown here is derived from an EMBL/GenBank/DDBJ whole genome shotgun (WGS) entry which is preliminary data.</text>
</comment>
<evidence type="ECO:0008006" key="4">
    <source>
        <dbReference type="Google" id="ProtNLM"/>
    </source>
</evidence>
<evidence type="ECO:0000313" key="3">
    <source>
        <dbReference type="Proteomes" id="UP001273350"/>
    </source>
</evidence>
<dbReference type="PROSITE" id="PS51257">
    <property type="entry name" value="PROKAR_LIPOPROTEIN"/>
    <property type="match status" value="1"/>
</dbReference>
<evidence type="ECO:0000256" key="1">
    <source>
        <dbReference type="SAM" id="SignalP"/>
    </source>
</evidence>